<dbReference type="InParanoid" id="U5DR39"/>
<dbReference type="EMBL" id="ASSJ01000031">
    <property type="protein sequence ID" value="ERN42145.1"/>
    <property type="molecule type" value="Genomic_DNA"/>
</dbReference>
<proteinExistence type="predicted"/>
<accession>U5DR39</accession>
<comment type="caution">
    <text evidence="1">The sequence shown here is derived from an EMBL/GenBank/DDBJ whole genome shotgun (WGS) entry which is preliminary data.</text>
</comment>
<name>U5DR39_9CHRO</name>
<keyword evidence="2" id="KW-1185">Reference proteome</keyword>
<sequence>MLHGVGLGGAASRVVLLENSPVESNYRNSQ</sequence>
<reference evidence="1 2" key="1">
    <citation type="submission" date="2013-05" db="EMBL/GenBank/DDBJ databases">
        <title>Draft genome sequence of Rubidibacter lacunae KORDI 51-2.</title>
        <authorList>
            <person name="Choi D.H."/>
            <person name="Noh J.H."/>
            <person name="Kwon K.-K."/>
            <person name="Lee J.-H."/>
            <person name="Ryu J.-Y."/>
        </authorList>
    </citation>
    <scope>NUCLEOTIDE SEQUENCE [LARGE SCALE GENOMIC DNA]</scope>
    <source>
        <strain evidence="1 2">KORDI 51-2</strain>
    </source>
</reference>
<gene>
    <name evidence="1" type="ORF">KR51_00012390</name>
</gene>
<evidence type="ECO:0000313" key="1">
    <source>
        <dbReference type="EMBL" id="ERN42145.1"/>
    </source>
</evidence>
<protein>
    <submittedName>
        <fullName evidence="1">Uncharacterized protein</fullName>
    </submittedName>
</protein>
<dbReference type="Proteomes" id="UP000016960">
    <property type="component" value="Unassembled WGS sequence"/>
</dbReference>
<dbReference type="AlphaFoldDB" id="U5DR39"/>
<organism evidence="1 2">
    <name type="scientific">Rubidibacter lacunae KORDI 51-2</name>
    <dbReference type="NCBI Taxonomy" id="582515"/>
    <lineage>
        <taxon>Bacteria</taxon>
        <taxon>Bacillati</taxon>
        <taxon>Cyanobacteriota</taxon>
        <taxon>Cyanophyceae</taxon>
        <taxon>Oscillatoriophycideae</taxon>
        <taxon>Chroococcales</taxon>
        <taxon>Aphanothecaceae</taxon>
        <taxon>Rubidibacter</taxon>
    </lineage>
</organism>
<evidence type="ECO:0000313" key="2">
    <source>
        <dbReference type="Proteomes" id="UP000016960"/>
    </source>
</evidence>